<proteinExistence type="predicted"/>
<evidence type="ECO:0000313" key="3">
    <source>
        <dbReference type="Proteomes" id="UP001175000"/>
    </source>
</evidence>
<evidence type="ECO:0000256" key="1">
    <source>
        <dbReference type="SAM" id="MobiDB-lite"/>
    </source>
</evidence>
<sequence>MEFGSSGCGSLNPHSPGPRLSTWSCWRRGLSKSRRRGDSDEPRQGNVGCPQGGPSARRDREVAVFWKHALVAVSAMVRVQNAGDPRRISWCGEDNSNCIKPGMGEHTPVRAQQAMARSKRPCRFELGHQRLFLAGFWARAVDVAVVVLSRVQSRCWPAHLCGLSGTNSSAVETNWVRAIALGDDEWRDSQILGALFLDCVTRMPCEPWVPSLDIVVGKSEKHVFSSTRARSVLRNAMC</sequence>
<dbReference type="AlphaFoldDB" id="A0AA39T1X9"/>
<organism evidence="2 3">
    <name type="scientific">Immersiella caudata</name>
    <dbReference type="NCBI Taxonomy" id="314043"/>
    <lineage>
        <taxon>Eukaryota</taxon>
        <taxon>Fungi</taxon>
        <taxon>Dikarya</taxon>
        <taxon>Ascomycota</taxon>
        <taxon>Pezizomycotina</taxon>
        <taxon>Sordariomycetes</taxon>
        <taxon>Sordariomycetidae</taxon>
        <taxon>Sordariales</taxon>
        <taxon>Lasiosphaeriaceae</taxon>
        <taxon>Immersiella</taxon>
    </lineage>
</organism>
<gene>
    <name evidence="2" type="ORF">B0T14DRAFT_338749</name>
</gene>
<comment type="caution">
    <text evidence="2">The sequence shown here is derived from an EMBL/GenBank/DDBJ whole genome shotgun (WGS) entry which is preliminary data.</text>
</comment>
<reference evidence="2" key="1">
    <citation type="submission" date="2023-06" db="EMBL/GenBank/DDBJ databases">
        <title>Genome-scale phylogeny and comparative genomics of the fungal order Sordariales.</title>
        <authorList>
            <consortium name="Lawrence Berkeley National Laboratory"/>
            <person name="Hensen N."/>
            <person name="Bonometti L."/>
            <person name="Westerberg I."/>
            <person name="Brannstrom I.O."/>
            <person name="Guillou S."/>
            <person name="Cros-Aarteil S."/>
            <person name="Calhoun S."/>
            <person name="Haridas S."/>
            <person name="Kuo A."/>
            <person name="Mondo S."/>
            <person name="Pangilinan J."/>
            <person name="Riley R."/>
            <person name="Labutti K."/>
            <person name="Andreopoulos B."/>
            <person name="Lipzen A."/>
            <person name="Chen C."/>
            <person name="Yanf M."/>
            <person name="Daum C."/>
            <person name="Ng V."/>
            <person name="Clum A."/>
            <person name="Steindorff A."/>
            <person name="Ohm R."/>
            <person name="Martin F."/>
            <person name="Silar P."/>
            <person name="Natvig D."/>
            <person name="Lalanne C."/>
            <person name="Gautier V."/>
            <person name="Ament-Velasquez S.L."/>
            <person name="Kruys A."/>
            <person name="Hutchinson M.I."/>
            <person name="Powell A.J."/>
            <person name="Barry K."/>
            <person name="Miller A.N."/>
            <person name="Grigoriev I.V."/>
            <person name="Debuchy R."/>
            <person name="Gladieux P."/>
            <person name="Thoren M.H."/>
            <person name="Johannesson H."/>
        </authorList>
    </citation>
    <scope>NUCLEOTIDE SEQUENCE</scope>
    <source>
        <strain evidence="2">CBS 606.72</strain>
    </source>
</reference>
<evidence type="ECO:0000313" key="2">
    <source>
        <dbReference type="EMBL" id="KAK0611926.1"/>
    </source>
</evidence>
<dbReference type="Proteomes" id="UP001175000">
    <property type="component" value="Unassembled WGS sequence"/>
</dbReference>
<accession>A0AA39T1X9</accession>
<protein>
    <submittedName>
        <fullName evidence="2">Uncharacterized protein</fullName>
    </submittedName>
</protein>
<keyword evidence="3" id="KW-1185">Reference proteome</keyword>
<feature type="region of interest" description="Disordered" evidence="1">
    <location>
        <begin position="32"/>
        <end position="56"/>
    </location>
</feature>
<dbReference type="EMBL" id="JAULSU010000007">
    <property type="protein sequence ID" value="KAK0611926.1"/>
    <property type="molecule type" value="Genomic_DNA"/>
</dbReference>
<name>A0AA39T1X9_9PEZI</name>